<name>A0A9X3MQT8_9ACTN</name>
<dbReference type="Proteomes" id="UP001149140">
    <property type="component" value="Unassembled WGS sequence"/>
</dbReference>
<reference evidence="8" key="1">
    <citation type="submission" date="2022-10" db="EMBL/GenBank/DDBJ databases">
        <title>The WGS of Solirubrobacter ginsenosidimutans DSM 21036.</title>
        <authorList>
            <person name="Jiang Z."/>
        </authorList>
    </citation>
    <scope>NUCLEOTIDE SEQUENCE</scope>
    <source>
        <strain evidence="8">DSM 21036</strain>
    </source>
</reference>
<comment type="caution">
    <text evidence="8">The sequence shown here is derived from an EMBL/GenBank/DDBJ whole genome shotgun (WGS) entry which is preliminary data.</text>
</comment>
<evidence type="ECO:0000313" key="9">
    <source>
        <dbReference type="Proteomes" id="UP001149140"/>
    </source>
</evidence>
<dbReference type="InterPro" id="IPR011343">
    <property type="entry name" value="DeoC"/>
</dbReference>
<evidence type="ECO:0000256" key="1">
    <source>
        <dbReference type="ARBA" id="ARBA00004816"/>
    </source>
</evidence>
<dbReference type="PIRSF" id="PIRSF001357">
    <property type="entry name" value="DeoC"/>
    <property type="match status" value="1"/>
</dbReference>
<comment type="pathway">
    <text evidence="1">Carbohydrate degradation; 2-deoxy-D-ribose 1-phosphate degradation; D-glyceraldehyde 3-phosphate and acetaldehyde from 2-deoxy-alpha-D-ribose 1-phosphate: step 2/2.</text>
</comment>
<dbReference type="Gene3D" id="3.20.20.70">
    <property type="entry name" value="Aldolase class I"/>
    <property type="match status" value="1"/>
</dbReference>
<dbReference type="AlphaFoldDB" id="A0A9X3MQT8"/>
<dbReference type="CDD" id="cd00959">
    <property type="entry name" value="DeoC"/>
    <property type="match status" value="1"/>
</dbReference>
<evidence type="ECO:0000256" key="4">
    <source>
        <dbReference type="ARBA" id="ARBA00023239"/>
    </source>
</evidence>
<keyword evidence="4 8" id="KW-0456">Lyase</keyword>
<sequence length="295" mass="31050">MSRSLTPVNRVGVDERAAALGRRSIKTTAKREGIKLATSMIDLTTLEGSDTPGKVRHLCAKAVCPDPSRPEIPSVAAVCVYPALVGVAAEALRGTGVQVASVATGFPAGQTSLDVKVVETREAVAAGATEIDMVISREAYLAGDDARVAREIEAVKEACGDAHLKVILETAELPTYAHIRHASELAITAGADVIKTSTGKSTSGATPGVVLVMLEVVREHLWKTGRVVGVKAAGGVSNTKTALHMLVLVKETLGDDWLTPDRFRIGASSLLNDLLMQYAKLDGGHYGRAEDFSKE</sequence>
<protein>
    <recommendedName>
        <fullName evidence="3 7">Deoxyribose-phosphate aldolase</fullName>
        <ecNumber evidence="3 7">4.1.2.4</ecNumber>
    </recommendedName>
</protein>
<evidence type="ECO:0000256" key="2">
    <source>
        <dbReference type="ARBA" id="ARBA00009473"/>
    </source>
</evidence>
<dbReference type="InterPro" id="IPR002915">
    <property type="entry name" value="DeoC/FbaB/LacD_aldolase"/>
</dbReference>
<dbReference type="GO" id="GO:0016052">
    <property type="term" value="P:carbohydrate catabolic process"/>
    <property type="evidence" value="ECO:0007669"/>
    <property type="project" value="TreeGrafter"/>
</dbReference>
<keyword evidence="9" id="KW-1185">Reference proteome</keyword>
<dbReference type="SMART" id="SM01133">
    <property type="entry name" value="DeoC"/>
    <property type="match status" value="1"/>
</dbReference>
<keyword evidence="5" id="KW-0704">Schiff base</keyword>
<dbReference type="EMBL" id="JAPDOD010000002">
    <property type="protein sequence ID" value="MDA0159500.1"/>
    <property type="molecule type" value="Genomic_DNA"/>
</dbReference>
<evidence type="ECO:0000256" key="7">
    <source>
        <dbReference type="NCBIfam" id="TIGR00126"/>
    </source>
</evidence>
<dbReference type="RefSeq" id="WP_270038232.1">
    <property type="nucleotide sequence ID" value="NZ_JAPDOD010000002.1"/>
</dbReference>
<organism evidence="8 9">
    <name type="scientific">Solirubrobacter ginsenosidimutans</name>
    <dbReference type="NCBI Taxonomy" id="490573"/>
    <lineage>
        <taxon>Bacteria</taxon>
        <taxon>Bacillati</taxon>
        <taxon>Actinomycetota</taxon>
        <taxon>Thermoleophilia</taxon>
        <taxon>Solirubrobacterales</taxon>
        <taxon>Solirubrobacteraceae</taxon>
        <taxon>Solirubrobacter</taxon>
    </lineage>
</organism>
<dbReference type="PANTHER" id="PTHR10889">
    <property type="entry name" value="DEOXYRIBOSE-PHOSPHATE ALDOLASE"/>
    <property type="match status" value="1"/>
</dbReference>
<evidence type="ECO:0000256" key="6">
    <source>
        <dbReference type="ARBA" id="ARBA00048791"/>
    </source>
</evidence>
<evidence type="ECO:0000313" key="8">
    <source>
        <dbReference type="EMBL" id="MDA0159500.1"/>
    </source>
</evidence>
<dbReference type="GO" id="GO:0005737">
    <property type="term" value="C:cytoplasm"/>
    <property type="evidence" value="ECO:0007669"/>
    <property type="project" value="InterPro"/>
</dbReference>
<dbReference type="InterPro" id="IPR013785">
    <property type="entry name" value="Aldolase_TIM"/>
</dbReference>
<gene>
    <name evidence="8" type="primary">deoC</name>
    <name evidence="8" type="ORF">OM076_04430</name>
</gene>
<evidence type="ECO:0000256" key="5">
    <source>
        <dbReference type="ARBA" id="ARBA00023270"/>
    </source>
</evidence>
<dbReference type="SUPFAM" id="SSF51569">
    <property type="entry name" value="Aldolase"/>
    <property type="match status" value="1"/>
</dbReference>
<dbReference type="Pfam" id="PF01791">
    <property type="entry name" value="DeoC"/>
    <property type="match status" value="1"/>
</dbReference>
<proteinExistence type="inferred from homology"/>
<evidence type="ECO:0000256" key="3">
    <source>
        <dbReference type="ARBA" id="ARBA00012515"/>
    </source>
</evidence>
<dbReference type="GO" id="GO:0009264">
    <property type="term" value="P:deoxyribonucleotide catabolic process"/>
    <property type="evidence" value="ECO:0007669"/>
    <property type="project" value="UniProtKB-UniRule"/>
</dbReference>
<dbReference type="GO" id="GO:0004139">
    <property type="term" value="F:deoxyribose-phosphate aldolase activity"/>
    <property type="evidence" value="ECO:0007669"/>
    <property type="project" value="UniProtKB-UniRule"/>
</dbReference>
<comment type="similarity">
    <text evidence="2">Belongs to the DeoC/FbaB aldolase family. DeoC type 2 subfamily.</text>
</comment>
<dbReference type="NCBIfam" id="TIGR00126">
    <property type="entry name" value="deoC"/>
    <property type="match status" value="1"/>
</dbReference>
<dbReference type="EC" id="4.1.2.4" evidence="3 7"/>
<accession>A0A9X3MQT8</accession>
<dbReference type="PANTHER" id="PTHR10889:SF3">
    <property type="entry name" value="DEOXYRIBOSE-PHOSPHATE ALDOLASE"/>
    <property type="match status" value="1"/>
</dbReference>
<comment type="catalytic activity">
    <reaction evidence="6">
        <text>2-deoxy-D-ribose 5-phosphate = D-glyceraldehyde 3-phosphate + acetaldehyde</text>
        <dbReference type="Rhea" id="RHEA:12821"/>
        <dbReference type="ChEBI" id="CHEBI:15343"/>
        <dbReference type="ChEBI" id="CHEBI:59776"/>
        <dbReference type="ChEBI" id="CHEBI:62877"/>
        <dbReference type="EC" id="4.1.2.4"/>
    </reaction>
</comment>